<evidence type="ECO:0000259" key="3">
    <source>
        <dbReference type="PROSITE" id="PS51352"/>
    </source>
</evidence>
<dbReference type="Proteomes" id="UP000602759">
    <property type="component" value="Unassembled WGS sequence"/>
</dbReference>
<dbReference type="PROSITE" id="PS00194">
    <property type="entry name" value="THIOREDOXIN_1"/>
    <property type="match status" value="1"/>
</dbReference>
<dbReference type="Gene3D" id="3.40.30.10">
    <property type="entry name" value="Glutaredoxin"/>
    <property type="match status" value="1"/>
</dbReference>
<dbReference type="CDD" id="cd02966">
    <property type="entry name" value="TlpA_like_family"/>
    <property type="match status" value="1"/>
</dbReference>
<organism evidence="4 5">
    <name type="scientific">Sphingobacterium micropteri</name>
    <dbReference type="NCBI Taxonomy" id="2763501"/>
    <lineage>
        <taxon>Bacteria</taxon>
        <taxon>Pseudomonadati</taxon>
        <taxon>Bacteroidota</taxon>
        <taxon>Sphingobacteriia</taxon>
        <taxon>Sphingobacteriales</taxon>
        <taxon>Sphingobacteriaceae</taxon>
        <taxon>Sphingobacterium</taxon>
    </lineage>
</organism>
<gene>
    <name evidence="4" type="ORF">H8B06_01175</name>
</gene>
<evidence type="ECO:0000313" key="4">
    <source>
        <dbReference type="EMBL" id="MBD1431423.1"/>
    </source>
</evidence>
<keyword evidence="5" id="KW-1185">Reference proteome</keyword>
<dbReference type="PANTHER" id="PTHR42852">
    <property type="entry name" value="THIOL:DISULFIDE INTERCHANGE PROTEIN DSBE"/>
    <property type="match status" value="1"/>
</dbReference>
<keyword evidence="2" id="KW-0732">Signal</keyword>
<dbReference type="InterPro" id="IPR000866">
    <property type="entry name" value="AhpC/TSA"/>
</dbReference>
<dbReference type="InterPro" id="IPR013766">
    <property type="entry name" value="Thioredoxin_domain"/>
</dbReference>
<feature type="domain" description="Thioredoxin" evidence="3">
    <location>
        <begin position="285"/>
        <end position="424"/>
    </location>
</feature>
<evidence type="ECO:0000313" key="5">
    <source>
        <dbReference type="Proteomes" id="UP000602759"/>
    </source>
</evidence>
<keyword evidence="1" id="KW-0676">Redox-active center</keyword>
<dbReference type="InterPro" id="IPR036249">
    <property type="entry name" value="Thioredoxin-like_sf"/>
</dbReference>
<dbReference type="RefSeq" id="WP_190992445.1">
    <property type="nucleotide sequence ID" value="NZ_JACOIK010000001.1"/>
</dbReference>
<proteinExistence type="predicted"/>
<dbReference type="InterPro" id="IPR017937">
    <property type="entry name" value="Thioredoxin_CS"/>
</dbReference>
<comment type="caution">
    <text evidence="4">The sequence shown here is derived from an EMBL/GenBank/DDBJ whole genome shotgun (WGS) entry which is preliminary data.</text>
</comment>
<evidence type="ECO:0000256" key="1">
    <source>
        <dbReference type="ARBA" id="ARBA00023284"/>
    </source>
</evidence>
<accession>A0ABR7YJC1</accession>
<dbReference type="PANTHER" id="PTHR42852:SF13">
    <property type="entry name" value="PROTEIN DIPZ"/>
    <property type="match status" value="1"/>
</dbReference>
<feature type="signal peptide" evidence="2">
    <location>
        <begin position="1"/>
        <end position="21"/>
    </location>
</feature>
<dbReference type="Pfam" id="PF00578">
    <property type="entry name" value="AhpC-TSA"/>
    <property type="match status" value="1"/>
</dbReference>
<evidence type="ECO:0000256" key="2">
    <source>
        <dbReference type="SAM" id="SignalP"/>
    </source>
</evidence>
<feature type="chain" id="PRO_5047091701" evidence="2">
    <location>
        <begin position="22"/>
        <end position="424"/>
    </location>
</feature>
<protein>
    <submittedName>
        <fullName evidence="4">AhpC/TSA family protein</fullName>
    </submittedName>
</protein>
<dbReference type="InterPro" id="IPR050553">
    <property type="entry name" value="Thioredoxin_ResA/DsbE_sf"/>
</dbReference>
<dbReference type="InterPro" id="IPR025380">
    <property type="entry name" value="DUF4369"/>
</dbReference>
<sequence>MHLYVKSLLFVLLMPSTAIFGQDKPFQCTLVGEVIDRPYSDELLFIKEDEDQRISSISIPIVNGTFTYTFTADYIESYTLSFKDEYIEGTWRPQVFFAEQDTLHMTLYPQDKALHNQIKGGEVNAQLMHYQDQAEALFGLRSLDEEEERLKETGMYLTPKAQALLKEIEAASTNEVRDSLARIGRQLQTEQKDLTPAARENRALFEKQFLAWIAWKADQVITNPSLITYRDLLMLLRMADASYDRPLPIAVGDLLASYEQHYQPQYADHPYTRQADFFLTALNTIKKGGKYIDFSAPDFEGRTVTLSEHIQGKYALINFWASWCGPCRRKGKELISIYEEFKDRGFEVIAIAREQNREAGIQAAKADQYPWLNLLEINDKQNIWKRYGLGNSGGGVFLVDREGEILAISPTADEVRTVLLDRLD</sequence>
<dbReference type="Pfam" id="PF14289">
    <property type="entry name" value="DUF4369"/>
    <property type="match status" value="1"/>
</dbReference>
<reference evidence="4 5" key="1">
    <citation type="submission" date="2020-08" db="EMBL/GenBank/DDBJ databases">
        <title>Sphingobacterium sp. DN00404 isolated from aquaculture water.</title>
        <authorList>
            <person name="Zhang M."/>
        </authorList>
    </citation>
    <scope>NUCLEOTIDE SEQUENCE [LARGE SCALE GENOMIC DNA]</scope>
    <source>
        <strain evidence="4 5">DN00404</strain>
    </source>
</reference>
<dbReference type="SUPFAM" id="SSF52833">
    <property type="entry name" value="Thioredoxin-like"/>
    <property type="match status" value="1"/>
</dbReference>
<name>A0ABR7YJC1_9SPHI</name>
<dbReference type="PROSITE" id="PS51352">
    <property type="entry name" value="THIOREDOXIN_2"/>
    <property type="match status" value="1"/>
</dbReference>
<dbReference type="EMBL" id="JACOIK010000001">
    <property type="protein sequence ID" value="MBD1431423.1"/>
    <property type="molecule type" value="Genomic_DNA"/>
</dbReference>